<accession>A0A172Q0E9</accession>
<gene>
    <name evidence="1" type="ORF">ME3_177</name>
</gene>
<keyword evidence="2" id="KW-1185">Reference proteome</keyword>
<reference evidence="2" key="1">
    <citation type="submission" date="2016-03" db="EMBL/GenBank/DDBJ databases">
        <title>Characterization of Acinetobacter baumannii phage vB_AbaM_ME3.</title>
        <authorList>
            <person name="Buttimer C.T.H."/>
            <person name="Elbreki M."/>
            <person name="Coffey A."/>
        </authorList>
    </citation>
    <scope>NUCLEOTIDE SEQUENCE [LARGE SCALE GENOMIC DNA]</scope>
</reference>
<evidence type="ECO:0000313" key="2">
    <source>
        <dbReference type="Proteomes" id="UP000225947"/>
    </source>
</evidence>
<sequence>MSKVLDSINYQIKRDGNLPEHLEVLKLYQIMIKHPSLNSNMMWSLVTSWNSKTSTYSINPEFKQLLQEFNC</sequence>
<organism evidence="1 2">
    <name type="scientific">Acinetobacter phage vB_AbaM_ME3</name>
    <dbReference type="NCBI Taxonomy" id="1837876"/>
    <lineage>
        <taxon>Viruses</taxon>
        <taxon>Duplodnaviria</taxon>
        <taxon>Heunggongvirae</taxon>
        <taxon>Uroviricota</taxon>
        <taxon>Caudoviricetes</taxon>
        <taxon>Metrivirus</taxon>
        <taxon>Metrivirus ME3</taxon>
    </lineage>
</organism>
<evidence type="ECO:0000313" key="1">
    <source>
        <dbReference type="EMBL" id="AND75338.1"/>
    </source>
</evidence>
<dbReference type="Proteomes" id="UP000225947">
    <property type="component" value="Segment"/>
</dbReference>
<name>A0A172Q0E9_9CAUD</name>
<protein>
    <submittedName>
        <fullName evidence="1">Uncharacterized protein</fullName>
    </submittedName>
</protein>
<proteinExistence type="predicted"/>
<dbReference type="SMR" id="A0A172Q0E9"/>
<dbReference type="EMBL" id="KU935715">
    <property type="protein sequence ID" value="AND75338.1"/>
    <property type="molecule type" value="Genomic_DNA"/>
</dbReference>